<evidence type="ECO:0000256" key="4">
    <source>
        <dbReference type="ARBA" id="ARBA00022827"/>
    </source>
</evidence>
<dbReference type="PANTHER" id="PTHR42784:SF1">
    <property type="entry name" value="PYRANOSE 2-OXIDASE"/>
    <property type="match status" value="1"/>
</dbReference>
<comment type="caution">
    <text evidence="8">The sequence shown here is derived from an EMBL/GenBank/DDBJ whole genome shotgun (WGS) entry which is preliminary data.</text>
</comment>
<dbReference type="Pfam" id="PF05199">
    <property type="entry name" value="GMC_oxred_C"/>
    <property type="match status" value="1"/>
</dbReference>
<evidence type="ECO:0000259" key="7">
    <source>
        <dbReference type="Pfam" id="PF05199"/>
    </source>
</evidence>
<proteinExistence type="inferred from homology"/>
<evidence type="ECO:0000256" key="1">
    <source>
        <dbReference type="ARBA" id="ARBA00001974"/>
    </source>
</evidence>
<reference evidence="8" key="1">
    <citation type="journal article" date="2023" name="Int. J. Syst. Evol. Microbiol.">
        <title>Methylocystis iwaonis sp. nov., a type II methane-oxidizing bacterium from surface soil of a rice paddy field in Japan, and emended description of the genus Methylocystis (ex Whittenbury et al. 1970) Bowman et al. 1993.</title>
        <authorList>
            <person name="Kaise H."/>
            <person name="Sawadogo J.B."/>
            <person name="Alam M.S."/>
            <person name="Ueno C."/>
            <person name="Dianou D."/>
            <person name="Shinjo R."/>
            <person name="Asakawa S."/>
        </authorList>
    </citation>
    <scope>NUCLEOTIDE SEQUENCE</scope>
    <source>
        <strain evidence="8">LMG27198</strain>
    </source>
</reference>
<organism evidence="8 9">
    <name type="scientific">Methylocystis echinoides</name>
    <dbReference type="NCBI Taxonomy" id="29468"/>
    <lineage>
        <taxon>Bacteria</taxon>
        <taxon>Pseudomonadati</taxon>
        <taxon>Pseudomonadota</taxon>
        <taxon>Alphaproteobacteria</taxon>
        <taxon>Hyphomicrobiales</taxon>
        <taxon>Methylocystaceae</taxon>
        <taxon>Methylocystis</taxon>
    </lineage>
</organism>
<dbReference type="GO" id="GO:0016614">
    <property type="term" value="F:oxidoreductase activity, acting on CH-OH group of donors"/>
    <property type="evidence" value="ECO:0007669"/>
    <property type="project" value="InterPro"/>
</dbReference>
<dbReference type="Pfam" id="PF00732">
    <property type="entry name" value="GMC_oxred_N"/>
    <property type="match status" value="1"/>
</dbReference>
<dbReference type="SUPFAM" id="SSF51905">
    <property type="entry name" value="FAD/NAD(P)-binding domain"/>
    <property type="match status" value="1"/>
</dbReference>
<evidence type="ECO:0000256" key="3">
    <source>
        <dbReference type="ARBA" id="ARBA00022630"/>
    </source>
</evidence>
<dbReference type="AlphaFoldDB" id="A0A9W6GYL0"/>
<comment type="cofactor">
    <cofactor evidence="1">
        <name>FAD</name>
        <dbReference type="ChEBI" id="CHEBI:57692"/>
    </cofactor>
</comment>
<feature type="domain" description="Glucose-methanol-choline oxidoreductase N-terminal" evidence="6">
    <location>
        <begin position="193"/>
        <end position="317"/>
    </location>
</feature>
<dbReference type="InterPro" id="IPR051473">
    <property type="entry name" value="P2Ox-like"/>
</dbReference>
<evidence type="ECO:0000313" key="8">
    <source>
        <dbReference type="EMBL" id="GLI95311.1"/>
    </source>
</evidence>
<dbReference type="GO" id="GO:0050660">
    <property type="term" value="F:flavin adenine dinucleotide binding"/>
    <property type="evidence" value="ECO:0007669"/>
    <property type="project" value="InterPro"/>
</dbReference>
<dbReference type="InterPro" id="IPR007867">
    <property type="entry name" value="GMC_OxRtase_C"/>
</dbReference>
<keyword evidence="3" id="KW-0285">Flavoprotein</keyword>
<evidence type="ECO:0000313" key="9">
    <source>
        <dbReference type="Proteomes" id="UP001144323"/>
    </source>
</evidence>
<dbReference type="RefSeq" id="WP_281806061.1">
    <property type="nucleotide sequence ID" value="NZ_BSEC01000002.1"/>
</dbReference>
<sequence>MSFGTIIIGSGVVAAAIAQRLLENDAMASILVLEAGQRVKLMDYALWTDYLLYKRAPHDACRDLAFPSKDVPGENLNLGKTNMELRGARLFGYGGTTTHWGGWSFRLKPEDFRLRANTGEGVDWPFDYDVLEPYYGQAEDYLAVSGDSQDPTVPRSSDFRFQAFPFTLEDQPIAQAMKSLGIAFAKLPIARRGISTVPSRHAPCQTTGTCKYCPFGARFAAANYLDDIRSWTDCPNLEVRLGAVVEEITMASKTTAASVRYTDRVTGTQVAVEGARIVIAAGTIESAKLLLRSKSNYWPGGVGNDHDNVGRYIVTHPYFTFKAQLPANPLKLQPEMDFPTLVSRHFDSEAEQRAGKWMMVNLPDTVPIDLAGKMQQGFTRAEIDAYVSGPTTVQVAVMAEVFGRRDNRVENLWDRNAFGIPQTAVTYSADQWFLETRIGQVKAEVSAIFDEMGATLTADPSQSWRADHAGSTCRMSVDPSDGVVDGHLRVHGTDNLYVCSNAVFPNIGAVNPTLTVTALALRLADYLNGRNG</sequence>
<evidence type="ECO:0000259" key="6">
    <source>
        <dbReference type="Pfam" id="PF00732"/>
    </source>
</evidence>
<name>A0A9W6GYL0_9HYPH</name>
<keyword evidence="5" id="KW-0560">Oxidoreductase</keyword>
<dbReference type="InterPro" id="IPR036188">
    <property type="entry name" value="FAD/NAD-bd_sf"/>
</dbReference>
<dbReference type="PANTHER" id="PTHR42784">
    <property type="entry name" value="PYRANOSE 2-OXIDASE"/>
    <property type="match status" value="1"/>
</dbReference>
<dbReference type="Proteomes" id="UP001144323">
    <property type="component" value="Unassembled WGS sequence"/>
</dbReference>
<dbReference type="EMBL" id="BSEC01000002">
    <property type="protein sequence ID" value="GLI95311.1"/>
    <property type="molecule type" value="Genomic_DNA"/>
</dbReference>
<dbReference type="InterPro" id="IPR000172">
    <property type="entry name" value="GMC_OxRdtase_N"/>
</dbReference>
<dbReference type="Gene3D" id="3.50.50.60">
    <property type="entry name" value="FAD/NAD(P)-binding domain"/>
    <property type="match status" value="2"/>
</dbReference>
<protein>
    <submittedName>
        <fullName evidence="8">GMC family oxidoreductase</fullName>
    </submittedName>
</protein>
<keyword evidence="4" id="KW-0274">FAD</keyword>
<evidence type="ECO:0000256" key="5">
    <source>
        <dbReference type="ARBA" id="ARBA00023002"/>
    </source>
</evidence>
<gene>
    <name evidence="8" type="ORF">LMG27198_43030</name>
</gene>
<accession>A0A9W6GYL0</accession>
<evidence type="ECO:0000256" key="2">
    <source>
        <dbReference type="ARBA" id="ARBA00010790"/>
    </source>
</evidence>
<comment type="similarity">
    <text evidence="2">Belongs to the GMC oxidoreductase family.</text>
</comment>
<feature type="domain" description="Glucose-methanol-choline oxidoreductase C-terminal" evidence="7">
    <location>
        <begin position="461"/>
        <end position="520"/>
    </location>
</feature>
<keyword evidence="9" id="KW-1185">Reference proteome</keyword>